<name>A0A803M0X3_CHEQI</name>
<organism evidence="2 3">
    <name type="scientific">Chenopodium quinoa</name>
    <name type="common">Quinoa</name>
    <dbReference type="NCBI Taxonomy" id="63459"/>
    <lineage>
        <taxon>Eukaryota</taxon>
        <taxon>Viridiplantae</taxon>
        <taxon>Streptophyta</taxon>
        <taxon>Embryophyta</taxon>
        <taxon>Tracheophyta</taxon>
        <taxon>Spermatophyta</taxon>
        <taxon>Magnoliopsida</taxon>
        <taxon>eudicotyledons</taxon>
        <taxon>Gunneridae</taxon>
        <taxon>Pentapetalae</taxon>
        <taxon>Caryophyllales</taxon>
        <taxon>Chenopodiaceae</taxon>
        <taxon>Chenopodioideae</taxon>
        <taxon>Atripliceae</taxon>
        <taxon>Chenopodium</taxon>
    </lineage>
</organism>
<feature type="region of interest" description="Disordered" evidence="1">
    <location>
        <begin position="32"/>
        <end position="113"/>
    </location>
</feature>
<evidence type="ECO:0000256" key="1">
    <source>
        <dbReference type="SAM" id="MobiDB-lite"/>
    </source>
</evidence>
<reference evidence="2" key="1">
    <citation type="journal article" date="2017" name="Nature">
        <title>The genome of Chenopodium quinoa.</title>
        <authorList>
            <person name="Jarvis D.E."/>
            <person name="Ho Y.S."/>
            <person name="Lightfoot D.J."/>
            <person name="Schmoeckel S.M."/>
            <person name="Li B."/>
            <person name="Borm T.J.A."/>
            <person name="Ohyanagi H."/>
            <person name="Mineta K."/>
            <person name="Michell C.T."/>
            <person name="Saber N."/>
            <person name="Kharbatia N.M."/>
            <person name="Rupper R.R."/>
            <person name="Sharp A.R."/>
            <person name="Dally N."/>
            <person name="Boughton B.A."/>
            <person name="Woo Y.H."/>
            <person name="Gao G."/>
            <person name="Schijlen E.G.W.M."/>
            <person name="Guo X."/>
            <person name="Momin A.A."/>
            <person name="Negrao S."/>
            <person name="Al-Babili S."/>
            <person name="Gehring C."/>
            <person name="Roessner U."/>
            <person name="Jung C."/>
            <person name="Murphy K."/>
            <person name="Arold S.T."/>
            <person name="Gojobori T."/>
            <person name="van der Linden C.G."/>
            <person name="van Loo E.N."/>
            <person name="Jellen E.N."/>
            <person name="Maughan P.J."/>
            <person name="Tester M."/>
        </authorList>
    </citation>
    <scope>NUCLEOTIDE SEQUENCE [LARGE SCALE GENOMIC DNA]</scope>
    <source>
        <strain evidence="2">cv. PI 614886</strain>
    </source>
</reference>
<keyword evidence="3" id="KW-1185">Reference proteome</keyword>
<accession>A0A803M0X3</accession>
<protein>
    <submittedName>
        <fullName evidence="2">Uncharacterized protein</fullName>
    </submittedName>
</protein>
<dbReference type="EnsemblPlants" id="AUR62021605-RA">
    <property type="protein sequence ID" value="AUR62021605-RA:cds"/>
    <property type="gene ID" value="AUR62021605"/>
</dbReference>
<proteinExistence type="predicted"/>
<feature type="compositionally biased region" description="Acidic residues" evidence="1">
    <location>
        <begin position="76"/>
        <end position="89"/>
    </location>
</feature>
<reference evidence="2" key="2">
    <citation type="submission" date="2021-03" db="UniProtKB">
        <authorList>
            <consortium name="EnsemblPlants"/>
        </authorList>
    </citation>
    <scope>IDENTIFICATION</scope>
</reference>
<evidence type="ECO:0000313" key="2">
    <source>
        <dbReference type="EnsemblPlants" id="AUR62021605-RA:cds"/>
    </source>
</evidence>
<sequence length="138" mass="15562">MRRRRKLTLTWKEESYLRRDFWYQLRGVGNQSDQSADYQYSSQHSCEGSATDIAAEEARGGGDVVQPPPPPSEPIKEEDSESEDTEELFDPSVSPSLSDFPIEEAEMREVTSPSRDVLVEVVNLQTSPPTPPRDPGMF</sequence>
<evidence type="ECO:0000313" key="3">
    <source>
        <dbReference type="Proteomes" id="UP000596660"/>
    </source>
</evidence>
<dbReference type="AlphaFoldDB" id="A0A803M0X3"/>
<dbReference type="Gramene" id="AUR62021605-RA">
    <property type="protein sequence ID" value="AUR62021605-RA:cds"/>
    <property type="gene ID" value="AUR62021605"/>
</dbReference>
<dbReference type="Proteomes" id="UP000596660">
    <property type="component" value="Unplaced"/>
</dbReference>
<feature type="compositionally biased region" description="Low complexity" evidence="1">
    <location>
        <begin position="32"/>
        <end position="43"/>
    </location>
</feature>